<dbReference type="PANTHER" id="PTHR42909">
    <property type="entry name" value="ZGC:136858"/>
    <property type="match status" value="1"/>
</dbReference>
<dbReference type="SUPFAM" id="SSF110581">
    <property type="entry name" value="Indigoidine synthase A-like"/>
    <property type="match status" value="1"/>
</dbReference>
<sequence>MRRSVVRLLSTRRHWSSIEVKDEVKQGLKRNAVVALESTIITHGLPWPENLKTAQSVEEIIRAKGIVPATIAILDGKLKVGLTNEELVRVAQAKKAKKTSTQNLAAVIVESRLDSEIIGGTTVAGTLLACRIVGIDIFATGGIGGVHAGGEHTMDISADLIELGRSSGIAVVCAGCKSILDIERTLQVLETQGVAVMGYQTNELPTFYSTSKQLKPPIFAKDANFVAQWLDTSQQLNLPGGALIAVPHNDDSIEIAVQQAKEEAKAITGPEATPFMLQRIAQITNNKSIQANVALIQRNATVAADIALAKQPVQIVVFGVAALDHHHYHDNKVVVTSGGVARNIAEAAGRAGANVTLVSAIRKGDISHFDCSFCQYVQDETDMPNYQAHYDAFGSVTKESFFDGTQTYNDSLLKAVRTCIHKDRSKKLIILDADLPEPAFDAIEKYLLELPHTTLWLEPTTPTKASRLCRFLPYASLATPNSVELEAMAQTLGIQSDCIEQLAYTIATKTRTTLVVTRGHEGILVATPGNQIKTLHTTPIPLSFPNTTLGAGDTFVGVTAAAWIRLFRMDSSRLVDALSLGMKAAALTVQSPVSVHPSITPEWLDNTY</sequence>
<dbReference type="InterPro" id="IPR007342">
    <property type="entry name" value="PsuG"/>
</dbReference>
<organism evidence="7">
    <name type="scientific">Aureoumbra lagunensis</name>
    <dbReference type="NCBI Taxonomy" id="44058"/>
    <lineage>
        <taxon>Eukaryota</taxon>
        <taxon>Sar</taxon>
        <taxon>Stramenopiles</taxon>
        <taxon>Ochrophyta</taxon>
        <taxon>Pelagophyceae</taxon>
        <taxon>Pelagomonadales</taxon>
        <taxon>Aureoumbra</taxon>
    </lineage>
</organism>
<dbReference type="GO" id="GO:0016798">
    <property type="term" value="F:hydrolase activity, acting on glycosyl bonds"/>
    <property type="evidence" value="ECO:0007669"/>
    <property type="project" value="UniProtKB-KW"/>
</dbReference>
<keyword evidence="1" id="KW-0479">Metal-binding</keyword>
<dbReference type="GO" id="GO:0004730">
    <property type="term" value="F:pseudouridylate synthase activity"/>
    <property type="evidence" value="ECO:0007669"/>
    <property type="project" value="InterPro"/>
</dbReference>
<keyword evidence="5" id="KW-0326">Glycosidase</keyword>
<reference evidence="7" key="1">
    <citation type="submission" date="2021-01" db="EMBL/GenBank/DDBJ databases">
        <authorList>
            <person name="Corre E."/>
            <person name="Pelletier E."/>
            <person name="Niang G."/>
            <person name="Scheremetjew M."/>
            <person name="Finn R."/>
            <person name="Kale V."/>
            <person name="Holt S."/>
            <person name="Cochrane G."/>
            <person name="Meng A."/>
            <person name="Brown T."/>
            <person name="Cohen L."/>
        </authorList>
    </citation>
    <scope>NUCLEOTIDE SEQUENCE</scope>
    <source>
        <strain evidence="7">CCMP1510</strain>
    </source>
</reference>
<protein>
    <recommendedName>
        <fullName evidence="6">Carbohydrate kinase PfkB domain-containing protein</fullName>
    </recommendedName>
</protein>
<keyword evidence="4" id="KW-0456">Lyase</keyword>
<proteinExistence type="predicted"/>
<evidence type="ECO:0000256" key="4">
    <source>
        <dbReference type="ARBA" id="ARBA00023239"/>
    </source>
</evidence>
<dbReference type="InterPro" id="IPR029056">
    <property type="entry name" value="Ribokinase-like"/>
</dbReference>
<dbReference type="Pfam" id="PF00294">
    <property type="entry name" value="PfkB"/>
    <property type="match status" value="1"/>
</dbReference>
<feature type="domain" description="Carbohydrate kinase PfkB" evidence="6">
    <location>
        <begin position="430"/>
        <end position="594"/>
    </location>
</feature>
<keyword evidence="3" id="KW-0464">Manganese</keyword>
<dbReference type="GO" id="GO:0046872">
    <property type="term" value="F:metal ion binding"/>
    <property type="evidence" value="ECO:0007669"/>
    <property type="project" value="UniProtKB-KW"/>
</dbReference>
<dbReference type="GO" id="GO:0005737">
    <property type="term" value="C:cytoplasm"/>
    <property type="evidence" value="ECO:0007669"/>
    <property type="project" value="TreeGrafter"/>
</dbReference>
<keyword evidence="2" id="KW-0378">Hydrolase</keyword>
<evidence type="ECO:0000256" key="1">
    <source>
        <dbReference type="ARBA" id="ARBA00022723"/>
    </source>
</evidence>
<dbReference type="EMBL" id="HBIJ01017139">
    <property type="protein sequence ID" value="CAE0370647.1"/>
    <property type="molecule type" value="Transcribed_RNA"/>
</dbReference>
<evidence type="ECO:0000256" key="5">
    <source>
        <dbReference type="ARBA" id="ARBA00023295"/>
    </source>
</evidence>
<dbReference type="SUPFAM" id="SSF53613">
    <property type="entry name" value="Ribokinase-like"/>
    <property type="match status" value="1"/>
</dbReference>
<dbReference type="Gene3D" id="3.40.1190.20">
    <property type="match status" value="1"/>
</dbReference>
<accession>A0A7S3NIU2</accession>
<name>A0A7S3NIU2_9STRA</name>
<evidence type="ECO:0000256" key="3">
    <source>
        <dbReference type="ARBA" id="ARBA00023211"/>
    </source>
</evidence>
<dbReference type="Gene3D" id="3.40.1790.10">
    <property type="entry name" value="Indigoidine synthase domain"/>
    <property type="match status" value="1"/>
</dbReference>
<evidence type="ECO:0000259" key="6">
    <source>
        <dbReference type="Pfam" id="PF00294"/>
    </source>
</evidence>
<dbReference type="Pfam" id="PF04227">
    <property type="entry name" value="Indigoidine_A"/>
    <property type="match status" value="1"/>
</dbReference>
<dbReference type="PANTHER" id="PTHR42909:SF1">
    <property type="entry name" value="CARBOHYDRATE KINASE PFKB DOMAIN-CONTAINING PROTEIN"/>
    <property type="match status" value="1"/>
</dbReference>
<dbReference type="AlphaFoldDB" id="A0A7S3NIU2"/>
<gene>
    <name evidence="7" type="ORF">ALAG00032_LOCUS11426</name>
</gene>
<dbReference type="InterPro" id="IPR011611">
    <property type="entry name" value="PfkB_dom"/>
</dbReference>
<evidence type="ECO:0000256" key="2">
    <source>
        <dbReference type="ARBA" id="ARBA00022801"/>
    </source>
</evidence>
<evidence type="ECO:0000313" key="7">
    <source>
        <dbReference type="EMBL" id="CAE0370647.1"/>
    </source>
</evidence>
<dbReference type="InterPro" id="IPR022830">
    <property type="entry name" value="Indigdn_synthA-like"/>
</dbReference>